<evidence type="ECO:0000313" key="3">
    <source>
        <dbReference type="Proteomes" id="UP000094669"/>
    </source>
</evidence>
<keyword evidence="1" id="KW-0472">Membrane</keyword>
<keyword evidence="1" id="KW-0812">Transmembrane</keyword>
<reference evidence="2" key="1">
    <citation type="submission" date="2018-01" db="EMBL/GenBank/DDBJ databases">
        <title>Genomic characterization of Leptospira inadai serogroup Lyme isolated from captured rat in Brazil and comparative analysis with human reference strain.</title>
        <authorList>
            <person name="Moreno L.Z."/>
            <person name="Loureiro A.P."/>
            <person name="Miraglia F."/>
            <person name="Kremer F.S."/>
            <person name="Eslabao M.R."/>
            <person name="Dellagostin O.A."/>
            <person name="Lilenbaum W."/>
            <person name="Moreno A.M."/>
        </authorList>
    </citation>
    <scope>NUCLEOTIDE SEQUENCE [LARGE SCALE GENOMIC DNA]</scope>
    <source>
        <strain evidence="2">M34/99</strain>
    </source>
</reference>
<dbReference type="EMBL" id="MCRM02000006">
    <property type="protein sequence ID" value="PNV75498.1"/>
    <property type="molecule type" value="Genomic_DNA"/>
</dbReference>
<keyword evidence="3" id="KW-1185">Reference proteome</keyword>
<protein>
    <submittedName>
        <fullName evidence="2">Uncharacterized protein</fullName>
    </submittedName>
</protein>
<feature type="transmembrane region" description="Helical" evidence="1">
    <location>
        <begin position="6"/>
        <end position="28"/>
    </location>
</feature>
<gene>
    <name evidence="2" type="ORF">BES34_007595</name>
</gene>
<evidence type="ECO:0000313" key="2">
    <source>
        <dbReference type="EMBL" id="PNV75498.1"/>
    </source>
</evidence>
<proteinExistence type="predicted"/>
<dbReference type="RefSeq" id="WP_010413250.1">
    <property type="nucleotide sequence ID" value="NZ_MCRM02000006.1"/>
</dbReference>
<name>A0ABX4YJQ9_9LEPT</name>
<dbReference type="Proteomes" id="UP000094669">
    <property type="component" value="Unassembled WGS sequence"/>
</dbReference>
<keyword evidence="1" id="KW-1133">Transmembrane helix</keyword>
<accession>A0ABX4YJQ9</accession>
<sequence length="266" mass="29603">MNKKYFQYILNIFLFITIIILPSGFLSAQQDLFNVPAMKITEKGKNFVQEQIIFYPVQTQFDTTYVRGLGNNQEIGFSAFNYFLTAPYTNSPATNISASLGPYPTAAPNFQFVYQKKFEPTEYFHVSVGTKTGIASGATPASSTFATYNFVVTSTRIESLRTTLFVGAYSGNPAFFGYYKHRLLPGSESSISLVGMMYGIEVDVVPEKFRLVCDMIAGVNSVGVSVCGFSYDFNKSYFISVGYQIPNPKDGTFNPHALLIELNAYF</sequence>
<evidence type="ECO:0000256" key="1">
    <source>
        <dbReference type="SAM" id="Phobius"/>
    </source>
</evidence>
<comment type="caution">
    <text evidence="2">The sequence shown here is derived from an EMBL/GenBank/DDBJ whole genome shotgun (WGS) entry which is preliminary data.</text>
</comment>
<organism evidence="2 3">
    <name type="scientific">Leptospira inadai serovar Lyme</name>
    <dbReference type="NCBI Taxonomy" id="293084"/>
    <lineage>
        <taxon>Bacteria</taxon>
        <taxon>Pseudomonadati</taxon>
        <taxon>Spirochaetota</taxon>
        <taxon>Spirochaetia</taxon>
        <taxon>Leptospirales</taxon>
        <taxon>Leptospiraceae</taxon>
        <taxon>Leptospira</taxon>
    </lineage>
</organism>